<protein>
    <recommendedName>
        <fullName evidence="3">DUF2935 domain-containing protein</fullName>
    </recommendedName>
</protein>
<sequence length="294" mass="33957">MLSKEMYVQWSLQYNLFWLRIMKEHAIFIEATMPPPGKSLAQKANAYKQNYDQFLLTAITLSNGILPLDALESGQFYTQFTEGAEQDAEKYTGISTRPDITLMEYDVAPIYGELSITGNLEQDVNHLNQSVLTLTESFIQFQSDLLNDRASCRLFTMMYTGDILHVLMEAKRYQMILAALQNRDENAIEDYKIFWTNNMADHVKVMRGQFDPTEAAYFNKANQLAELFDTLSQEETNANTYPSNQELLMSTNEVRDFKADTTDAIMRCKVQSIMLALYTDHLLREANHFIYLMK</sequence>
<proteinExistence type="predicted"/>
<reference evidence="1 2" key="1">
    <citation type="submission" date="2016-08" db="EMBL/GenBank/DDBJ databases">
        <title>A new outlook on sporulation: Clostridium algidixylanolyticum.</title>
        <authorList>
            <person name="Poppleton D.I."/>
            <person name="Gribaldo S."/>
        </authorList>
    </citation>
    <scope>NUCLEOTIDE SEQUENCE [LARGE SCALE GENOMIC DNA]</scope>
    <source>
        <strain evidence="1 2">SPL73</strain>
    </source>
</reference>
<dbReference type="Proteomes" id="UP000284277">
    <property type="component" value="Unassembled WGS sequence"/>
</dbReference>
<organism evidence="1 2">
    <name type="scientific">Lacrimispora algidixylanolytica</name>
    <dbReference type="NCBI Taxonomy" id="94868"/>
    <lineage>
        <taxon>Bacteria</taxon>
        <taxon>Bacillati</taxon>
        <taxon>Bacillota</taxon>
        <taxon>Clostridia</taxon>
        <taxon>Lachnospirales</taxon>
        <taxon>Lachnospiraceae</taxon>
        <taxon>Lacrimispora</taxon>
    </lineage>
</organism>
<comment type="caution">
    <text evidence="1">The sequence shown here is derived from an EMBL/GenBank/DDBJ whole genome shotgun (WGS) entry which is preliminary data.</text>
</comment>
<dbReference type="AlphaFoldDB" id="A0A419T7Z1"/>
<evidence type="ECO:0000313" key="1">
    <source>
        <dbReference type="EMBL" id="RKD33559.1"/>
    </source>
</evidence>
<dbReference type="OrthoDB" id="1633927at2"/>
<gene>
    <name evidence="1" type="ORF">BET01_13535</name>
</gene>
<accession>A0A419T7Z1</accession>
<dbReference type="SUPFAM" id="SSF158430">
    <property type="entry name" value="Bacillus cereus metalloprotein-like"/>
    <property type="match status" value="2"/>
</dbReference>
<dbReference type="InterPro" id="IPR021328">
    <property type="entry name" value="CotB-like"/>
</dbReference>
<keyword evidence="2" id="KW-1185">Reference proteome</keyword>
<dbReference type="EMBL" id="MCIA01000006">
    <property type="protein sequence ID" value="RKD33559.1"/>
    <property type="molecule type" value="Genomic_DNA"/>
</dbReference>
<evidence type="ECO:0000313" key="2">
    <source>
        <dbReference type="Proteomes" id="UP000284277"/>
    </source>
</evidence>
<dbReference type="Gene3D" id="1.20.1260.120">
    <property type="entry name" value="Protein of unknown function DUF2935"/>
    <property type="match status" value="1"/>
</dbReference>
<name>A0A419T7Z1_9FIRM</name>
<dbReference type="RefSeq" id="WP_120195608.1">
    <property type="nucleotide sequence ID" value="NZ_MCIA01000006.1"/>
</dbReference>
<dbReference type="Pfam" id="PF11155">
    <property type="entry name" value="DUF2935"/>
    <property type="match status" value="2"/>
</dbReference>
<evidence type="ECO:0008006" key="3">
    <source>
        <dbReference type="Google" id="ProtNLM"/>
    </source>
</evidence>